<feature type="region of interest" description="Disordered" evidence="1">
    <location>
        <begin position="52"/>
        <end position="98"/>
    </location>
</feature>
<evidence type="ECO:0000256" key="1">
    <source>
        <dbReference type="SAM" id="MobiDB-lite"/>
    </source>
</evidence>
<evidence type="ECO:0000313" key="3">
    <source>
        <dbReference type="Proteomes" id="UP000183974"/>
    </source>
</evidence>
<reference evidence="2 3" key="1">
    <citation type="submission" date="2016-11" db="EMBL/GenBank/DDBJ databases">
        <authorList>
            <person name="Jaros S."/>
            <person name="Januszkiewicz K."/>
            <person name="Wedrychowicz H."/>
        </authorList>
    </citation>
    <scope>NUCLEOTIDE SEQUENCE [LARGE SCALE GENOMIC DNA]</scope>
    <source>
        <strain evidence="2 3">DSM 29589</strain>
    </source>
</reference>
<dbReference type="Proteomes" id="UP000183974">
    <property type="component" value="Unassembled WGS sequence"/>
</dbReference>
<feature type="compositionally biased region" description="Basic and acidic residues" evidence="1">
    <location>
        <begin position="68"/>
        <end position="80"/>
    </location>
</feature>
<name>A0A1M6XBH3_9RHOB</name>
<proteinExistence type="predicted"/>
<feature type="compositionally biased region" description="Low complexity" evidence="1">
    <location>
        <begin position="52"/>
        <end position="66"/>
    </location>
</feature>
<protein>
    <submittedName>
        <fullName evidence="2">Uncharacterized protein</fullName>
    </submittedName>
</protein>
<organism evidence="2 3">
    <name type="scientific">Roseovarius pacificus</name>
    <dbReference type="NCBI Taxonomy" id="337701"/>
    <lineage>
        <taxon>Bacteria</taxon>
        <taxon>Pseudomonadati</taxon>
        <taxon>Pseudomonadota</taxon>
        <taxon>Alphaproteobacteria</taxon>
        <taxon>Rhodobacterales</taxon>
        <taxon>Roseobacteraceae</taxon>
        <taxon>Roseovarius</taxon>
    </lineage>
</organism>
<gene>
    <name evidence="2" type="ORF">SAMN05444398_101362</name>
</gene>
<dbReference type="RefSeq" id="WP_143163109.1">
    <property type="nucleotide sequence ID" value="NZ_BMLR01000001.1"/>
</dbReference>
<accession>A0A1M6XBH3</accession>
<keyword evidence="3" id="KW-1185">Reference proteome</keyword>
<sequence>MFRWHNLVLVVVIALVMLGIDYHQQAQKSGTRMVELGFAGYVETIKGRIGAHAADVPQDDQAAPAPMKDTRNNTSPDKRANQGTTPAQSKAAPTRFKAGGSGIAACTTKGGIKRCRIGDG</sequence>
<dbReference type="AlphaFoldDB" id="A0A1M6XBH3"/>
<dbReference type="EMBL" id="FRBR01000001">
    <property type="protein sequence ID" value="SHL03304.1"/>
    <property type="molecule type" value="Genomic_DNA"/>
</dbReference>
<evidence type="ECO:0000313" key="2">
    <source>
        <dbReference type="EMBL" id="SHL03304.1"/>
    </source>
</evidence>